<protein>
    <submittedName>
        <fullName evidence="2">Uncharacterized protein</fullName>
    </submittedName>
</protein>
<reference evidence="2 3" key="2">
    <citation type="journal article" date="2014" name="PLoS ONE">
        <title>Evolution of mitochondria reconstructed from the energy metabolism of living bacteria.</title>
        <authorList>
            <person name="Degli Esposti M."/>
            <person name="Chouaia B."/>
            <person name="Comandatore F."/>
            <person name="Crotti E."/>
            <person name="Sassera D."/>
            <person name="Lievens P.M."/>
            <person name="Daffonchio D."/>
            <person name="Bandi C."/>
        </authorList>
    </citation>
    <scope>NUCLEOTIDE SEQUENCE [LARGE SCALE GENOMIC DNA]</scope>
    <source>
        <strain evidence="2 3">SF2.1</strain>
    </source>
</reference>
<dbReference type="AlphaFoldDB" id="A0A060QLG3"/>
<organism evidence="2 3">
    <name type="scientific">Asaia bogorensis</name>
    <dbReference type="NCBI Taxonomy" id="91915"/>
    <lineage>
        <taxon>Bacteria</taxon>
        <taxon>Pseudomonadati</taxon>
        <taxon>Pseudomonadota</taxon>
        <taxon>Alphaproteobacteria</taxon>
        <taxon>Acetobacterales</taxon>
        <taxon>Acetobacteraceae</taxon>
        <taxon>Asaia</taxon>
    </lineage>
</organism>
<reference evidence="2 3" key="1">
    <citation type="journal article" date="2014" name="Genome Biol. Evol.">
        <title>Acetic acid bacteria genomes reveal functional traits for adaptation to life in insect guts.</title>
        <authorList>
            <person name="Chouaia B."/>
            <person name="Gaiarsa S."/>
            <person name="Crotti E."/>
            <person name="Comandatore F."/>
            <person name="Degli Esposti M."/>
            <person name="Ricci I."/>
            <person name="Alma A."/>
            <person name="Favia G."/>
            <person name="Bandi C."/>
            <person name="Daffonchio D."/>
        </authorList>
    </citation>
    <scope>NUCLEOTIDE SEQUENCE [LARGE SCALE GENOMIC DNA]</scope>
    <source>
        <strain evidence="2 3">SF2.1</strain>
    </source>
</reference>
<gene>
    <name evidence="2" type="ORF">ASAP_2282</name>
</gene>
<dbReference type="EMBL" id="CBLX010000016">
    <property type="protein sequence ID" value="CDG40327.1"/>
    <property type="molecule type" value="Genomic_DNA"/>
</dbReference>
<evidence type="ECO:0000313" key="3">
    <source>
        <dbReference type="Proteomes" id="UP000027583"/>
    </source>
</evidence>
<keyword evidence="1" id="KW-0732">Signal</keyword>
<feature type="signal peptide" evidence="1">
    <location>
        <begin position="1"/>
        <end position="26"/>
    </location>
</feature>
<name>A0A060QLG3_9PROT</name>
<evidence type="ECO:0000256" key="1">
    <source>
        <dbReference type="SAM" id="SignalP"/>
    </source>
</evidence>
<dbReference type="RefSeq" id="WP_035444225.1">
    <property type="nucleotide sequence ID" value="NZ_CBLX010000016.1"/>
</dbReference>
<evidence type="ECO:0000313" key="2">
    <source>
        <dbReference type="EMBL" id="CDG40327.1"/>
    </source>
</evidence>
<sequence length="308" mass="31841">MTRKINKTAHVALALSVAFWGEACLAAPPFIAPNGLSPDTAIGTERLADGPPAVTLRTMNNAIAQNQKALNDLALQSVSKADLGVALSPYLTVSQAASRYASSSAIAEAVKTESDRASVTEQALGNRISDMQAKSVSAESLSGILSGYLMTRDADSRYATATALSSAVAGEQARATQAENSQADQITALQGSSVSKSSLSNTLSAYLTTDSASHSYATPASVSAAVAPKLDKDEAARTYLPVIGGSVSGAIKGGYYLPTCYTQAELRALPTPLGMALACYWDANNQNKGNLAVYALGAWRWVGLGSPI</sequence>
<feature type="chain" id="PRO_5001585648" evidence="1">
    <location>
        <begin position="27"/>
        <end position="308"/>
    </location>
</feature>
<accession>A0A060QLG3</accession>
<proteinExistence type="predicted"/>
<comment type="caution">
    <text evidence="2">The sequence shown here is derived from an EMBL/GenBank/DDBJ whole genome shotgun (WGS) entry which is preliminary data.</text>
</comment>
<dbReference type="Proteomes" id="UP000027583">
    <property type="component" value="Unassembled WGS sequence"/>
</dbReference>